<keyword evidence="4" id="KW-1185">Reference proteome</keyword>
<dbReference type="InterPro" id="IPR050261">
    <property type="entry name" value="FrsA_esterase"/>
</dbReference>
<protein>
    <submittedName>
        <fullName evidence="3">Dipeptidyl aminopeptidase</fullName>
    </submittedName>
</protein>
<dbReference type="KEGG" id="mhev:MHEL_50870"/>
<keyword evidence="3" id="KW-0031">Aminopeptidase</keyword>
<comment type="similarity">
    <text evidence="1">Belongs to the AB hydrolase superfamily.</text>
</comment>
<dbReference type="AlphaFoldDB" id="A0A7I7TC90"/>
<gene>
    <name evidence="3" type="ORF">MHEL_50870</name>
</gene>
<dbReference type="RefSeq" id="WP_163750834.1">
    <property type="nucleotide sequence ID" value="NZ_AP022596.1"/>
</dbReference>
<name>A0A7I7TC90_9MYCO</name>
<evidence type="ECO:0000256" key="1">
    <source>
        <dbReference type="ARBA" id="ARBA00008645"/>
    </source>
</evidence>
<dbReference type="PANTHER" id="PTHR22946:SF12">
    <property type="entry name" value="CONIDIAL PIGMENT BIOSYNTHESIS PROTEIN AYG1 (AFU_ORTHOLOGUE AFUA_2G17550)"/>
    <property type="match status" value="1"/>
</dbReference>
<accession>A0A7I7TC90</accession>
<dbReference type="Gene3D" id="1.20.1440.110">
    <property type="entry name" value="acylaminoacyl peptidase"/>
    <property type="match status" value="1"/>
</dbReference>
<dbReference type="PANTHER" id="PTHR22946">
    <property type="entry name" value="DIENELACTONE HYDROLASE DOMAIN-CONTAINING PROTEIN-RELATED"/>
    <property type="match status" value="1"/>
</dbReference>
<dbReference type="SUPFAM" id="SSF53474">
    <property type="entry name" value="alpha/beta-Hydrolases"/>
    <property type="match status" value="1"/>
</dbReference>
<reference evidence="3 4" key="1">
    <citation type="journal article" date="2019" name="Emerg. Microbes Infect.">
        <title>Comprehensive subspecies identification of 175 nontuberculous mycobacteria species based on 7547 genomic profiles.</title>
        <authorList>
            <person name="Matsumoto Y."/>
            <person name="Kinjo T."/>
            <person name="Motooka D."/>
            <person name="Nabeya D."/>
            <person name="Jung N."/>
            <person name="Uechi K."/>
            <person name="Horii T."/>
            <person name="Iida T."/>
            <person name="Fujita J."/>
            <person name="Nakamura S."/>
        </authorList>
    </citation>
    <scope>NUCLEOTIDE SEQUENCE [LARGE SCALE GENOMIC DNA]</scope>
    <source>
        <strain evidence="3 4">JCM 30396</strain>
    </source>
</reference>
<evidence type="ECO:0000313" key="3">
    <source>
        <dbReference type="EMBL" id="BBY66844.1"/>
    </source>
</evidence>
<dbReference type="InterPro" id="IPR010520">
    <property type="entry name" value="FrsA-like"/>
</dbReference>
<organism evidence="3 4">
    <name type="scientific">Mycolicibacterium helvum</name>
    <dbReference type="NCBI Taxonomy" id="1534349"/>
    <lineage>
        <taxon>Bacteria</taxon>
        <taxon>Bacillati</taxon>
        <taxon>Actinomycetota</taxon>
        <taxon>Actinomycetes</taxon>
        <taxon>Mycobacteriales</taxon>
        <taxon>Mycobacteriaceae</taxon>
        <taxon>Mycolicibacterium</taxon>
    </lineage>
</organism>
<dbReference type="Pfam" id="PF06500">
    <property type="entry name" value="FrsA-like"/>
    <property type="match status" value="1"/>
</dbReference>
<evidence type="ECO:0000256" key="2">
    <source>
        <dbReference type="ARBA" id="ARBA00022801"/>
    </source>
</evidence>
<keyword evidence="2" id="KW-0378">Hydrolase</keyword>
<keyword evidence="3" id="KW-0645">Protease</keyword>
<evidence type="ECO:0000313" key="4">
    <source>
        <dbReference type="Proteomes" id="UP000467148"/>
    </source>
</evidence>
<dbReference type="Proteomes" id="UP000467148">
    <property type="component" value="Chromosome"/>
</dbReference>
<dbReference type="InterPro" id="IPR029058">
    <property type="entry name" value="AB_hydrolase_fold"/>
</dbReference>
<dbReference type="GO" id="GO:0004177">
    <property type="term" value="F:aminopeptidase activity"/>
    <property type="evidence" value="ECO:0007669"/>
    <property type="project" value="UniProtKB-KW"/>
</dbReference>
<dbReference type="EMBL" id="AP022596">
    <property type="protein sequence ID" value="BBY66844.1"/>
    <property type="molecule type" value="Genomic_DNA"/>
</dbReference>
<proteinExistence type="inferred from homology"/>
<dbReference type="Gene3D" id="3.40.50.1820">
    <property type="entry name" value="alpha/beta hydrolase"/>
    <property type="match status" value="1"/>
</dbReference>
<sequence length="438" mass="48025">MRLNFGIQAMDIGSESFNLVRTMSVAATGGAETAECLFVADRIKTGDTESWVREWAALAVQLHQSAEAADHPVTARQAYLRASNYYRTAMFSLPASDSRLDSYLRWSRACFERAATLFDPPIEVLTIPFEGAALPGYFLTTGVRAPTLIVLNGGDSTNEEVVHWLGFAAVARGWNCVVFEGPGQWSALQLNPGRYLRPDFEAPVRAVIDHVIDRVDVDPERLAIFGPSLGASLAVRATAYDERIKACIADGLVVDVYQAWHAVWPQPLRKAPVALFDLAFHVMERASPQLRGLTNRFRSMFGQTRPHELIASWRPFAIGDLAGSINVPMLLLYGEAELTQTDQDVAAAALRFAADLTGPTTLRVFGFDLGWAAAHCQVGALTVLHSTVFDWLDRVVVAGETLPSIDADLSVLRRHLRGEEAQLAMDRIEAKATLAHHG</sequence>